<dbReference type="AlphaFoldDB" id="A0A2A2AW68"/>
<evidence type="ECO:0000313" key="1">
    <source>
        <dbReference type="EMBL" id="PAT41981.1"/>
    </source>
</evidence>
<comment type="caution">
    <text evidence="1">The sequence shown here is derived from an EMBL/GenBank/DDBJ whole genome shotgun (WGS) entry which is preliminary data.</text>
</comment>
<proteinExistence type="predicted"/>
<dbReference type="EMBL" id="NSJE01000021">
    <property type="protein sequence ID" value="PAT41981.1"/>
    <property type="molecule type" value="Genomic_DNA"/>
</dbReference>
<dbReference type="Proteomes" id="UP000218439">
    <property type="component" value="Unassembled WGS sequence"/>
</dbReference>
<protein>
    <submittedName>
        <fullName evidence="1">Uncharacterized protein</fullName>
    </submittedName>
</protein>
<accession>A0A2A2AW68</accession>
<evidence type="ECO:0000313" key="2">
    <source>
        <dbReference type="Proteomes" id="UP000218439"/>
    </source>
</evidence>
<dbReference type="RefSeq" id="WP_095552552.1">
    <property type="nucleotide sequence ID" value="NZ_NSJE01000021.1"/>
</dbReference>
<gene>
    <name evidence="1" type="ORF">CK621_11720</name>
</gene>
<organism evidence="1 2">
    <name type="scientific">Vandammella animalimorsus</name>
    <dbReference type="NCBI Taxonomy" id="2029117"/>
    <lineage>
        <taxon>Bacteria</taxon>
        <taxon>Pseudomonadati</taxon>
        <taxon>Pseudomonadota</taxon>
        <taxon>Betaproteobacteria</taxon>
        <taxon>Burkholderiales</taxon>
        <taxon>Comamonadaceae</taxon>
        <taxon>Vandammella</taxon>
    </lineage>
</organism>
<sequence>MNDLDTLVPQGAEVTLAGETLHILPLKVGQMPAFVRAISPMMQQLARDHIDWLELFGMHGDALLTAVSIATGKPRTWIDALDADEAIVLAAKVIEVNADFFTRKVMPRLNQELGVLFAQVEEQVNEQAMKGTGSTPSST</sequence>
<name>A0A2A2AW68_9BURK</name>
<reference evidence="1 2" key="1">
    <citation type="submission" date="2017-08" db="EMBL/GenBank/DDBJ databases">
        <title>WGS of Clinical strains of the CDC Group NO-1 linked to zoonotic infections in humans.</title>
        <authorList>
            <person name="Bernier A.-M."/>
            <person name="Bernard K."/>
        </authorList>
    </citation>
    <scope>NUCLEOTIDE SEQUENCE [LARGE SCALE GENOMIC DNA]</scope>
    <source>
        <strain evidence="1 2">NML120219</strain>
    </source>
</reference>